<evidence type="ECO:0000256" key="1">
    <source>
        <dbReference type="ARBA" id="ARBA00038283"/>
    </source>
</evidence>
<proteinExistence type="inferred from homology"/>
<dbReference type="InterPro" id="IPR000525">
    <property type="entry name" value="Initiator_Rep_WH1"/>
</dbReference>
<evidence type="ECO:0000313" key="4">
    <source>
        <dbReference type="Proteomes" id="UP000295134"/>
    </source>
</evidence>
<geneLocation type="plasmid" evidence="4">
    <name>parsfin5</name>
</geneLocation>
<dbReference type="InterPro" id="IPR036388">
    <property type="entry name" value="WH-like_DNA-bd_sf"/>
</dbReference>
<gene>
    <name evidence="3" type="primary">pir_1</name>
    <name evidence="3" type="ORF">ArsFIN_47880</name>
</gene>
<comment type="similarity">
    <text evidence="1">Belongs to the initiator RepB protein family.</text>
</comment>
<dbReference type="Pfam" id="PF01051">
    <property type="entry name" value="Rep3_N"/>
    <property type="match status" value="1"/>
</dbReference>
<evidence type="ECO:0000259" key="2">
    <source>
        <dbReference type="Pfam" id="PF01051"/>
    </source>
</evidence>
<keyword evidence="3" id="KW-0614">Plasmid</keyword>
<dbReference type="InterPro" id="IPR036390">
    <property type="entry name" value="WH_DNA-bd_sf"/>
</dbReference>
<dbReference type="GO" id="GO:0003887">
    <property type="term" value="F:DNA-directed DNA polymerase activity"/>
    <property type="evidence" value="ECO:0007669"/>
    <property type="project" value="InterPro"/>
</dbReference>
<evidence type="ECO:0000313" key="3">
    <source>
        <dbReference type="EMBL" id="QBY46177.1"/>
    </source>
</evidence>
<organism evidence="3 4">
    <name type="scientific">Arsenophonus nasoniae</name>
    <name type="common">son-killer infecting Nasonia vitripennis</name>
    <dbReference type="NCBI Taxonomy" id="638"/>
    <lineage>
        <taxon>Bacteria</taxon>
        <taxon>Pseudomonadati</taxon>
        <taxon>Pseudomonadota</taxon>
        <taxon>Gammaproteobacteria</taxon>
        <taxon>Enterobacterales</taxon>
        <taxon>Morganellaceae</taxon>
        <taxon>Arsenophonus</taxon>
    </lineage>
</organism>
<dbReference type="EMBL" id="CP038617">
    <property type="protein sequence ID" value="QBY46177.1"/>
    <property type="molecule type" value="Genomic_DNA"/>
</dbReference>
<dbReference type="SUPFAM" id="SSF46785">
    <property type="entry name" value="Winged helix' DNA-binding domain"/>
    <property type="match status" value="2"/>
</dbReference>
<feature type="domain" description="Initiator Rep protein WH1" evidence="2">
    <location>
        <begin position="10"/>
        <end position="172"/>
    </location>
</feature>
<dbReference type="Pfam" id="PF21205">
    <property type="entry name" value="Rep3_C"/>
    <property type="match status" value="1"/>
</dbReference>
<reference evidence="3 4" key="1">
    <citation type="submission" date="2019-03" db="EMBL/GenBank/DDBJ databases">
        <title>Long-read sequencing reveals hyperdense prophage content in a complex bacterial symbiont genome.</title>
        <authorList>
            <person name="Frost C.L."/>
            <person name="Siozios S."/>
            <person name="Nadal-Jimenez P."/>
            <person name="Brockhurst M.A."/>
            <person name="King K.C."/>
            <person name="Darby A.C."/>
            <person name="Hurst G.D.D."/>
        </authorList>
    </citation>
    <scope>NUCLEOTIDE SEQUENCE [LARGE SCALE GENOMIC DNA]</scope>
    <source>
        <strain evidence="3 4">FIN</strain>
        <plasmid evidence="4">parsfin5</plasmid>
    </source>
</reference>
<dbReference type="Proteomes" id="UP000295134">
    <property type="component" value="Plasmid pArsFIN5"/>
</dbReference>
<name>A0A4P7L0H0_9GAMM</name>
<protein>
    <submittedName>
        <fullName evidence="3">PI protein</fullName>
    </submittedName>
</protein>
<dbReference type="GO" id="GO:0006270">
    <property type="term" value="P:DNA replication initiation"/>
    <property type="evidence" value="ECO:0007669"/>
    <property type="project" value="InterPro"/>
</dbReference>
<dbReference type="AlphaFoldDB" id="A0A4P7L0H0"/>
<accession>A0A4P7L0H0</accession>
<dbReference type="KEGG" id="ans:ArsFIN_47880"/>
<sequence>MFNVTKKTKIRHRNGINKTFASMPLAARRILFLIMSQIDPKHLIKEGQIFEISAKDYSRVCNIDINTAYEQLKSGARLLHKQSMEIPQEELLKAFARRPSEFLESEKNWRGMRLLHITDSCSYIDMEAVVQIRFSRQMEPYICMIEKDFTTQILLSSVRISDTNASNLYQLLRKNISSGKKKYFETSIDNLKIELGVEKVKTYNEFKYFKNKFIERSIKKIIEITEFRKIKMEISERKGKKAHKVIISYEYDDF</sequence>
<dbReference type="Gene3D" id="1.10.10.10">
    <property type="entry name" value="Winged helix-like DNA-binding domain superfamily/Winged helix DNA-binding domain"/>
    <property type="match status" value="2"/>
</dbReference>